<reference evidence="7 8" key="1">
    <citation type="submission" date="2020-08" db="EMBL/GenBank/DDBJ databases">
        <title>Amycolatopsis sp. nov. DR6-1 isolated from Dendrobium heterocarpum.</title>
        <authorList>
            <person name="Tedsree N."/>
            <person name="Kuncharoen N."/>
            <person name="Likhitwitayawuid K."/>
            <person name="Tanasupawat S."/>
        </authorList>
    </citation>
    <scope>NUCLEOTIDE SEQUENCE [LARGE SCALE GENOMIC DNA]</scope>
    <source>
        <strain evidence="7 8">DR6-1</strain>
    </source>
</reference>
<protein>
    <submittedName>
        <fullName evidence="7">MFS transporter</fullName>
    </submittedName>
</protein>
<feature type="transmembrane region" description="Helical" evidence="5">
    <location>
        <begin position="71"/>
        <end position="91"/>
    </location>
</feature>
<accession>A0A7W3VXG2</accession>
<dbReference type="Proteomes" id="UP000526734">
    <property type="component" value="Unassembled WGS sequence"/>
</dbReference>
<feature type="transmembrane region" description="Helical" evidence="5">
    <location>
        <begin position="352"/>
        <end position="374"/>
    </location>
</feature>
<evidence type="ECO:0000313" key="8">
    <source>
        <dbReference type="Proteomes" id="UP000526734"/>
    </source>
</evidence>
<comment type="caution">
    <text evidence="7">The sequence shown here is derived from an EMBL/GenBank/DDBJ whole genome shotgun (WGS) entry which is preliminary data.</text>
</comment>
<feature type="transmembrane region" description="Helical" evidence="5">
    <location>
        <begin position="411"/>
        <end position="432"/>
    </location>
</feature>
<evidence type="ECO:0000313" key="7">
    <source>
        <dbReference type="EMBL" id="MBB1155003.1"/>
    </source>
</evidence>
<name>A0A7W3VXG2_9PSEU</name>
<organism evidence="7 8">
    <name type="scientific">Amycolatopsis dendrobii</name>
    <dbReference type="NCBI Taxonomy" id="2760662"/>
    <lineage>
        <taxon>Bacteria</taxon>
        <taxon>Bacillati</taxon>
        <taxon>Actinomycetota</taxon>
        <taxon>Actinomycetes</taxon>
        <taxon>Pseudonocardiales</taxon>
        <taxon>Pseudonocardiaceae</taxon>
        <taxon>Amycolatopsis</taxon>
    </lineage>
</organism>
<dbReference type="RefSeq" id="WP_182892038.1">
    <property type="nucleotide sequence ID" value="NZ_JACGZW010000005.1"/>
</dbReference>
<evidence type="ECO:0000256" key="1">
    <source>
        <dbReference type="ARBA" id="ARBA00004651"/>
    </source>
</evidence>
<dbReference type="SUPFAM" id="SSF103473">
    <property type="entry name" value="MFS general substrate transporter"/>
    <property type="match status" value="1"/>
</dbReference>
<evidence type="ECO:0000256" key="5">
    <source>
        <dbReference type="SAM" id="Phobius"/>
    </source>
</evidence>
<evidence type="ECO:0000256" key="3">
    <source>
        <dbReference type="ARBA" id="ARBA00022989"/>
    </source>
</evidence>
<feature type="transmembrane region" description="Helical" evidence="5">
    <location>
        <begin position="243"/>
        <end position="266"/>
    </location>
</feature>
<proteinExistence type="predicted"/>
<feature type="transmembrane region" description="Helical" evidence="5">
    <location>
        <begin position="473"/>
        <end position="491"/>
    </location>
</feature>
<dbReference type="GO" id="GO:0046943">
    <property type="term" value="F:carboxylic acid transmembrane transporter activity"/>
    <property type="evidence" value="ECO:0007669"/>
    <property type="project" value="TreeGrafter"/>
</dbReference>
<evidence type="ECO:0000256" key="2">
    <source>
        <dbReference type="ARBA" id="ARBA00022692"/>
    </source>
</evidence>
<keyword evidence="8" id="KW-1185">Reference proteome</keyword>
<dbReference type="PANTHER" id="PTHR23508:SF10">
    <property type="entry name" value="CARBOXYLIC ACID TRANSPORTER PROTEIN HOMOLOG"/>
    <property type="match status" value="1"/>
</dbReference>
<dbReference type="InterPro" id="IPR011701">
    <property type="entry name" value="MFS"/>
</dbReference>
<feature type="transmembrane region" description="Helical" evidence="5">
    <location>
        <begin position="444"/>
        <end position="467"/>
    </location>
</feature>
<keyword evidence="2 5" id="KW-0812">Transmembrane</keyword>
<dbReference type="AlphaFoldDB" id="A0A7W3VXG2"/>
<comment type="subcellular location">
    <subcellularLocation>
        <location evidence="1">Cell membrane</location>
        <topology evidence="1">Multi-pass membrane protein</topology>
    </subcellularLocation>
</comment>
<feature type="transmembrane region" description="Helical" evidence="5">
    <location>
        <begin position="321"/>
        <end position="340"/>
    </location>
</feature>
<feature type="transmembrane region" description="Helical" evidence="5">
    <location>
        <begin position="386"/>
        <end position="405"/>
    </location>
</feature>
<keyword evidence="3 5" id="KW-1133">Transmembrane helix</keyword>
<evidence type="ECO:0000256" key="4">
    <source>
        <dbReference type="ARBA" id="ARBA00023136"/>
    </source>
</evidence>
<feature type="transmembrane region" description="Helical" evidence="5">
    <location>
        <begin position="153"/>
        <end position="173"/>
    </location>
</feature>
<sequence length="504" mass="51326">MTPVSGPARTSWRGVLALAAAIVVAASAVGFFRAFQLPGMDATGPMDSMVSPGPTGSTADRRLHGMALADMPEMFVAGAALLLALGAALVLGRTRHSGAPGVPVAPVVVPQPTVLGRRTTAMVATAALTIDISKTSTLGFVIPGLRTEYGIDASTASLLAVSGLSGTALGALLCSRLAERIGRRACYLLATLGFTATSMCGTMPDFRGNVVMCFLMGIAVGGLAPMLITVLSDLFPGPGRGAAVTGLSIVATAIGYLIASGSALWLEPVFGWRVLWLIGAPTGLLLAAAAAVIPDRRSTRAPAGPADDWLARNTLTTRLQWGFAFSIGLTTFGLTTWVPTLSRVGGLSLTTANALLTGSAVAMVLCAGLLVLGYRRFGPTGVTVRLALCTAVLLLALAVSGWAVAAPWLSAAVLTVALLGVNTMAAVFLPVAADVADDRSRGRAAGSVSFFNRLGGLAGPLVLSLLVTSVSEVLWSVAMLALLCGSVAAYTSRRQRVLRKAGAG</sequence>
<feature type="transmembrane region" description="Helical" evidence="5">
    <location>
        <begin position="185"/>
        <end position="204"/>
    </location>
</feature>
<dbReference type="GO" id="GO:0005886">
    <property type="term" value="C:plasma membrane"/>
    <property type="evidence" value="ECO:0007669"/>
    <property type="project" value="UniProtKB-SubCell"/>
</dbReference>
<dbReference type="PANTHER" id="PTHR23508">
    <property type="entry name" value="CARBOXYLIC ACID TRANSPORTER PROTEIN HOMOLOG"/>
    <property type="match status" value="1"/>
</dbReference>
<dbReference type="PROSITE" id="PS50850">
    <property type="entry name" value="MFS"/>
    <property type="match status" value="1"/>
</dbReference>
<gene>
    <name evidence="7" type="ORF">H4281_17815</name>
</gene>
<keyword evidence="4 5" id="KW-0472">Membrane</keyword>
<dbReference type="InterPro" id="IPR020846">
    <property type="entry name" value="MFS_dom"/>
</dbReference>
<feature type="domain" description="Major facilitator superfamily (MFS) profile" evidence="6">
    <location>
        <begin position="120"/>
        <end position="496"/>
    </location>
</feature>
<dbReference type="Gene3D" id="1.20.1250.20">
    <property type="entry name" value="MFS general substrate transporter like domains"/>
    <property type="match status" value="2"/>
</dbReference>
<dbReference type="EMBL" id="JACGZW010000005">
    <property type="protein sequence ID" value="MBB1155003.1"/>
    <property type="molecule type" value="Genomic_DNA"/>
</dbReference>
<evidence type="ECO:0000259" key="6">
    <source>
        <dbReference type="PROSITE" id="PS50850"/>
    </source>
</evidence>
<dbReference type="Pfam" id="PF07690">
    <property type="entry name" value="MFS_1"/>
    <property type="match status" value="1"/>
</dbReference>
<feature type="transmembrane region" description="Helical" evidence="5">
    <location>
        <begin position="210"/>
        <end position="231"/>
    </location>
</feature>
<feature type="transmembrane region" description="Helical" evidence="5">
    <location>
        <begin position="12"/>
        <end position="32"/>
    </location>
</feature>
<dbReference type="InterPro" id="IPR036259">
    <property type="entry name" value="MFS_trans_sf"/>
</dbReference>
<feature type="transmembrane region" description="Helical" evidence="5">
    <location>
        <begin position="272"/>
        <end position="293"/>
    </location>
</feature>